<protein>
    <submittedName>
        <fullName evidence="1">Uncharacterized protein</fullName>
    </submittedName>
</protein>
<dbReference type="Proteomes" id="UP000887116">
    <property type="component" value="Unassembled WGS sequence"/>
</dbReference>
<comment type="caution">
    <text evidence="1">The sequence shown here is derived from an EMBL/GenBank/DDBJ whole genome shotgun (WGS) entry which is preliminary data.</text>
</comment>
<keyword evidence="2" id="KW-1185">Reference proteome</keyword>
<dbReference type="AlphaFoldDB" id="A0A8X6H193"/>
<reference evidence="1" key="1">
    <citation type="submission" date="2020-07" db="EMBL/GenBank/DDBJ databases">
        <title>Multicomponent nature underlies the extraordinary mechanical properties of spider dragline silk.</title>
        <authorList>
            <person name="Kono N."/>
            <person name="Nakamura H."/>
            <person name="Mori M."/>
            <person name="Yoshida Y."/>
            <person name="Ohtoshi R."/>
            <person name="Malay A.D."/>
            <person name="Moran D.A.P."/>
            <person name="Tomita M."/>
            <person name="Numata K."/>
            <person name="Arakawa K."/>
        </authorList>
    </citation>
    <scope>NUCLEOTIDE SEQUENCE</scope>
</reference>
<proteinExistence type="predicted"/>
<sequence>MAFHLYHGSVSMTQPGIDSNWFWRLFRKFTTTLTNNAEIPASKIINQLPRKSPELLESTDIEGIFLMVGNTKTGFYENSLNGVEEDV</sequence>
<accession>A0A8X6H193</accession>
<gene>
    <name evidence="1" type="ORF">TNCT_541361</name>
</gene>
<evidence type="ECO:0000313" key="2">
    <source>
        <dbReference type="Proteomes" id="UP000887116"/>
    </source>
</evidence>
<name>A0A8X6H193_TRICU</name>
<evidence type="ECO:0000313" key="1">
    <source>
        <dbReference type="EMBL" id="GFQ94198.1"/>
    </source>
</evidence>
<organism evidence="1 2">
    <name type="scientific">Trichonephila clavata</name>
    <name type="common">Joro spider</name>
    <name type="synonym">Nephila clavata</name>
    <dbReference type="NCBI Taxonomy" id="2740835"/>
    <lineage>
        <taxon>Eukaryota</taxon>
        <taxon>Metazoa</taxon>
        <taxon>Ecdysozoa</taxon>
        <taxon>Arthropoda</taxon>
        <taxon>Chelicerata</taxon>
        <taxon>Arachnida</taxon>
        <taxon>Araneae</taxon>
        <taxon>Araneomorphae</taxon>
        <taxon>Entelegynae</taxon>
        <taxon>Araneoidea</taxon>
        <taxon>Nephilidae</taxon>
        <taxon>Trichonephila</taxon>
    </lineage>
</organism>
<dbReference type="EMBL" id="BMAO01024276">
    <property type="protein sequence ID" value="GFQ94198.1"/>
    <property type="molecule type" value="Genomic_DNA"/>
</dbReference>